<dbReference type="Proteomes" id="UP000016931">
    <property type="component" value="Unassembled WGS sequence"/>
</dbReference>
<dbReference type="InterPro" id="IPR001841">
    <property type="entry name" value="Znf_RING"/>
</dbReference>
<dbReference type="Gene3D" id="3.30.40.10">
    <property type="entry name" value="Zinc/RING finger domain, C3HC4 (zinc finger)"/>
    <property type="match status" value="1"/>
</dbReference>
<dbReference type="GO" id="GO:0008270">
    <property type="term" value="F:zinc ion binding"/>
    <property type="evidence" value="ECO:0007669"/>
    <property type="project" value="UniProtKB-KW"/>
</dbReference>
<evidence type="ECO:0000256" key="2">
    <source>
        <dbReference type="SAM" id="MobiDB-lite"/>
    </source>
</evidence>
<dbReference type="EMBL" id="KB456272">
    <property type="protein sequence ID" value="EMF08226.1"/>
    <property type="molecule type" value="Genomic_DNA"/>
</dbReference>
<keyword evidence="1" id="KW-0479">Metal-binding</keyword>
<gene>
    <name evidence="5" type="ORF">SEPMUDRAFT_152472</name>
</gene>
<accession>M3CX23</accession>
<evidence type="ECO:0000313" key="5">
    <source>
        <dbReference type="EMBL" id="EMF08226.1"/>
    </source>
</evidence>
<dbReference type="SUPFAM" id="SSF57850">
    <property type="entry name" value="RING/U-box"/>
    <property type="match status" value="1"/>
</dbReference>
<dbReference type="PROSITE" id="PS50089">
    <property type="entry name" value="ZF_RING_2"/>
    <property type="match status" value="1"/>
</dbReference>
<reference evidence="5 6" key="1">
    <citation type="journal article" date="2012" name="PLoS Pathog.">
        <title>Diverse lifestyles and strategies of plant pathogenesis encoded in the genomes of eighteen Dothideomycetes fungi.</title>
        <authorList>
            <person name="Ohm R.A."/>
            <person name="Feau N."/>
            <person name="Henrissat B."/>
            <person name="Schoch C.L."/>
            <person name="Horwitz B.A."/>
            <person name="Barry K.W."/>
            <person name="Condon B.J."/>
            <person name="Copeland A.C."/>
            <person name="Dhillon B."/>
            <person name="Glaser F."/>
            <person name="Hesse C.N."/>
            <person name="Kosti I."/>
            <person name="LaButti K."/>
            <person name="Lindquist E.A."/>
            <person name="Lucas S."/>
            <person name="Salamov A.A."/>
            <person name="Bradshaw R.E."/>
            <person name="Ciuffetti L."/>
            <person name="Hamelin R.C."/>
            <person name="Kema G.H.J."/>
            <person name="Lawrence C."/>
            <person name="Scott J.A."/>
            <person name="Spatafora J.W."/>
            <person name="Turgeon B.G."/>
            <person name="de Wit P.J.G.M."/>
            <person name="Zhong S."/>
            <person name="Goodwin S.B."/>
            <person name="Grigoriev I.V."/>
        </authorList>
    </citation>
    <scope>NUCLEOTIDE SEQUENCE [LARGE SCALE GENOMIC DNA]</scope>
    <source>
        <strain evidence="5 6">SO2202</strain>
    </source>
</reference>
<sequence length="368" mass="40831">MSISHQHHSLPLPRDRARLRACGTLNAPIDLTDDADESDAPPPRQHASHQRHSRARGESEVQVTASRKRKSAALTRDDNNDANAEITPSSKKTKSAATDTEKRLRVYRKRAPQAYADIRHRALTQRMFVIDRKRTPAPADIHPQSPDNHATEVVSLAGTTGNIYHITISRVPSCTCPHARKGHQCKHIVYVLARVLRAREDLEYQLAFVSSELREIFEHAPPLPSEVAEQDRADGSEMDGNRKPLAGEDCPICMTEFETDNAGKPKQGELVVYCKAACGNNIHKECFGQWAATKRGQGYVTCPFCRSPWQEDDASAADLKGVAMGGKRNREGYVNIASQLGLSGERDYSTYNEFWVRNQLGGGGYGAY</sequence>
<dbReference type="CDD" id="cd16494">
    <property type="entry name" value="RING-CH-C4HC3_ZSWM2"/>
    <property type="match status" value="1"/>
</dbReference>
<evidence type="ECO:0000313" key="6">
    <source>
        <dbReference type="Proteomes" id="UP000016931"/>
    </source>
</evidence>
<dbReference type="OrthoDB" id="2122982at2759"/>
<feature type="compositionally biased region" description="Polar residues" evidence="2">
    <location>
        <begin position="86"/>
        <end position="98"/>
    </location>
</feature>
<dbReference type="eggNOG" id="ENOG502RZA9">
    <property type="taxonomic scope" value="Eukaryota"/>
</dbReference>
<evidence type="ECO:0000256" key="1">
    <source>
        <dbReference type="PROSITE-ProRule" id="PRU00175"/>
    </source>
</evidence>
<dbReference type="OMA" id="CKHIVYV"/>
<keyword evidence="1" id="KW-0862">Zinc</keyword>
<keyword evidence="6" id="KW-1185">Reference proteome</keyword>
<dbReference type="InterPro" id="IPR013083">
    <property type="entry name" value="Znf_RING/FYVE/PHD"/>
</dbReference>
<evidence type="ECO:0000259" key="4">
    <source>
        <dbReference type="PROSITE" id="PS50966"/>
    </source>
</evidence>
<proteinExistence type="predicted"/>
<dbReference type="PANTHER" id="PTHR21540:SF0">
    <property type="entry name" value="PHD FAMILY PROTEIN"/>
    <property type="match status" value="1"/>
</dbReference>
<organism evidence="5 6">
    <name type="scientific">Sphaerulina musiva (strain SO2202)</name>
    <name type="common">Poplar stem canker fungus</name>
    <name type="synonym">Septoria musiva</name>
    <dbReference type="NCBI Taxonomy" id="692275"/>
    <lineage>
        <taxon>Eukaryota</taxon>
        <taxon>Fungi</taxon>
        <taxon>Dikarya</taxon>
        <taxon>Ascomycota</taxon>
        <taxon>Pezizomycotina</taxon>
        <taxon>Dothideomycetes</taxon>
        <taxon>Dothideomycetidae</taxon>
        <taxon>Mycosphaerellales</taxon>
        <taxon>Mycosphaerellaceae</taxon>
        <taxon>Sphaerulina</taxon>
    </lineage>
</organism>
<dbReference type="PROSITE" id="PS50966">
    <property type="entry name" value="ZF_SWIM"/>
    <property type="match status" value="1"/>
</dbReference>
<feature type="region of interest" description="Disordered" evidence="2">
    <location>
        <begin position="28"/>
        <end position="104"/>
    </location>
</feature>
<dbReference type="RefSeq" id="XP_016756347.1">
    <property type="nucleotide sequence ID" value="XM_016907466.1"/>
</dbReference>
<feature type="domain" description="RING-type" evidence="3">
    <location>
        <begin position="250"/>
        <end position="306"/>
    </location>
</feature>
<dbReference type="PANTHER" id="PTHR21540">
    <property type="entry name" value="RING FINGER AND SWIM DOMAIN-CONTAINING PROTEIN 2"/>
    <property type="match status" value="1"/>
</dbReference>
<dbReference type="AlphaFoldDB" id="M3CX23"/>
<evidence type="ECO:0000259" key="3">
    <source>
        <dbReference type="PROSITE" id="PS50089"/>
    </source>
</evidence>
<feature type="domain" description="SWIM-type" evidence="4">
    <location>
        <begin position="164"/>
        <end position="196"/>
    </location>
</feature>
<dbReference type="GO" id="GO:0061630">
    <property type="term" value="F:ubiquitin protein ligase activity"/>
    <property type="evidence" value="ECO:0007669"/>
    <property type="project" value="InterPro"/>
</dbReference>
<dbReference type="InterPro" id="IPR039903">
    <property type="entry name" value="Zswim2"/>
</dbReference>
<protein>
    <recommendedName>
        <fullName evidence="7">SWIM-type domain-containing protein</fullName>
    </recommendedName>
</protein>
<keyword evidence="1" id="KW-0863">Zinc-finger</keyword>
<dbReference type="HOGENOM" id="CLU_037984_2_0_1"/>
<evidence type="ECO:0008006" key="7">
    <source>
        <dbReference type="Google" id="ProtNLM"/>
    </source>
</evidence>
<dbReference type="InterPro" id="IPR007527">
    <property type="entry name" value="Znf_SWIM"/>
</dbReference>
<dbReference type="Pfam" id="PF13639">
    <property type="entry name" value="zf-RING_2"/>
    <property type="match status" value="1"/>
</dbReference>
<dbReference type="STRING" id="692275.M3CX23"/>
<name>M3CX23_SPHMS</name>
<dbReference type="GeneID" id="27904603"/>